<proteinExistence type="predicted"/>
<keyword evidence="2" id="KW-1185">Reference proteome</keyword>
<reference evidence="2" key="1">
    <citation type="journal article" date="2015" name="Nat. Genet.">
        <title>The genome and transcriptome of the zoonotic hookworm Ancylostoma ceylanicum identify infection-specific gene families.</title>
        <authorList>
            <person name="Schwarz E.M."/>
            <person name="Hu Y."/>
            <person name="Antoshechkin I."/>
            <person name="Miller M.M."/>
            <person name="Sternberg P.W."/>
            <person name="Aroian R.V."/>
        </authorList>
    </citation>
    <scope>NUCLEOTIDE SEQUENCE</scope>
    <source>
        <strain evidence="2">HY135</strain>
    </source>
</reference>
<comment type="caution">
    <text evidence="1">The sequence shown here is derived from an EMBL/GenBank/DDBJ whole genome shotgun (WGS) entry which is preliminary data.</text>
</comment>
<protein>
    <submittedName>
        <fullName evidence="1">Uncharacterized protein</fullName>
    </submittedName>
</protein>
<evidence type="ECO:0000313" key="2">
    <source>
        <dbReference type="Proteomes" id="UP000024635"/>
    </source>
</evidence>
<dbReference type="Proteomes" id="UP000024635">
    <property type="component" value="Unassembled WGS sequence"/>
</dbReference>
<sequence length="84" mass="9116">MTHGLFVLKGSTHGNLHFRGESFSVWSAARQSQCKISNTKISVSAAFNAVCAVRVKRVGATSGSNAPIRVVWLHPFSPQDDTYP</sequence>
<dbReference type="EMBL" id="JARK01001428">
    <property type="protein sequence ID" value="EYC03738.1"/>
    <property type="molecule type" value="Genomic_DNA"/>
</dbReference>
<evidence type="ECO:0000313" key="1">
    <source>
        <dbReference type="EMBL" id="EYC03738.1"/>
    </source>
</evidence>
<accession>A0A016TMI0</accession>
<dbReference type="AlphaFoldDB" id="A0A016TMI0"/>
<organism evidence="1 2">
    <name type="scientific">Ancylostoma ceylanicum</name>
    <dbReference type="NCBI Taxonomy" id="53326"/>
    <lineage>
        <taxon>Eukaryota</taxon>
        <taxon>Metazoa</taxon>
        <taxon>Ecdysozoa</taxon>
        <taxon>Nematoda</taxon>
        <taxon>Chromadorea</taxon>
        <taxon>Rhabditida</taxon>
        <taxon>Rhabditina</taxon>
        <taxon>Rhabditomorpha</taxon>
        <taxon>Strongyloidea</taxon>
        <taxon>Ancylostomatidae</taxon>
        <taxon>Ancylostomatinae</taxon>
        <taxon>Ancylostoma</taxon>
    </lineage>
</organism>
<name>A0A016TMI0_9BILA</name>
<gene>
    <name evidence="1" type="primary">Acey_s0092.g2597</name>
    <name evidence="1" type="ORF">Y032_0092g2597</name>
</gene>